<keyword evidence="12" id="KW-1185">Reference proteome</keyword>
<dbReference type="Proteomes" id="UP000488956">
    <property type="component" value="Unassembled WGS sequence"/>
</dbReference>
<dbReference type="EMBL" id="QXFZ01002319">
    <property type="protein sequence ID" value="KAE9078336.1"/>
    <property type="molecule type" value="Genomic_DNA"/>
</dbReference>
<dbReference type="AlphaFoldDB" id="A0A6A4BCL5"/>
<protein>
    <submittedName>
        <fullName evidence="9">Uncharacterized protein</fullName>
    </submittedName>
</protein>
<evidence type="ECO:0000313" key="6">
    <source>
        <dbReference type="EMBL" id="KAE9166761.1"/>
    </source>
</evidence>
<dbReference type="Proteomes" id="UP000440732">
    <property type="component" value="Unassembled WGS sequence"/>
</dbReference>
<dbReference type="EMBL" id="QXGF01003140">
    <property type="protein sequence ID" value="KAE8922307.1"/>
    <property type="molecule type" value="Genomic_DNA"/>
</dbReference>
<dbReference type="Proteomes" id="UP000429523">
    <property type="component" value="Unassembled WGS sequence"/>
</dbReference>
<evidence type="ECO:0000313" key="3">
    <source>
        <dbReference type="EMBL" id="KAE9060527.1"/>
    </source>
</evidence>
<dbReference type="Proteomes" id="UP000437068">
    <property type="component" value="Unassembled WGS sequence"/>
</dbReference>
<evidence type="ECO:0000313" key="20">
    <source>
        <dbReference type="Proteomes" id="UP000488956"/>
    </source>
</evidence>
<evidence type="ECO:0000313" key="17">
    <source>
        <dbReference type="Proteomes" id="UP000460718"/>
    </source>
</evidence>
<proteinExistence type="predicted"/>
<dbReference type="EMBL" id="QXGB01004301">
    <property type="protein sequence ID" value="KAE9166761.1"/>
    <property type="molecule type" value="Genomic_DNA"/>
</dbReference>
<dbReference type="Proteomes" id="UP000460718">
    <property type="component" value="Unassembled WGS sequence"/>
</dbReference>
<evidence type="ECO:0000313" key="5">
    <source>
        <dbReference type="EMBL" id="KAE9078336.1"/>
    </source>
</evidence>
<comment type="caution">
    <text evidence="9">The sequence shown here is derived from an EMBL/GenBank/DDBJ whole genome shotgun (WGS) entry which is preliminary data.</text>
</comment>
<dbReference type="EMBL" id="QXGD01003830">
    <property type="protein sequence ID" value="KAE9174255.1"/>
    <property type="molecule type" value="Genomic_DNA"/>
</dbReference>
<dbReference type="Proteomes" id="UP000486351">
    <property type="component" value="Unassembled WGS sequence"/>
</dbReference>
<evidence type="ECO:0000313" key="13">
    <source>
        <dbReference type="Proteomes" id="UP000437068"/>
    </source>
</evidence>
<evidence type="ECO:0000313" key="7">
    <source>
        <dbReference type="EMBL" id="KAE9172135.1"/>
    </source>
</evidence>
<dbReference type="Proteomes" id="UP000433483">
    <property type="component" value="Unassembled WGS sequence"/>
</dbReference>
<dbReference type="Proteomes" id="UP000441208">
    <property type="component" value="Unassembled WGS sequence"/>
</dbReference>
<evidence type="ECO:0000313" key="10">
    <source>
        <dbReference type="EMBL" id="KAE9279814.1"/>
    </source>
</evidence>
<evidence type="ECO:0000313" key="19">
    <source>
        <dbReference type="Proteomes" id="UP000486351"/>
    </source>
</evidence>
<evidence type="ECO:0000313" key="15">
    <source>
        <dbReference type="Proteomes" id="UP000440732"/>
    </source>
</evidence>
<organism evidence="9 13">
    <name type="scientific">Phytophthora fragariae</name>
    <dbReference type="NCBI Taxonomy" id="53985"/>
    <lineage>
        <taxon>Eukaryota</taxon>
        <taxon>Sar</taxon>
        <taxon>Stramenopiles</taxon>
        <taxon>Oomycota</taxon>
        <taxon>Peronosporomycetes</taxon>
        <taxon>Peronosporales</taxon>
        <taxon>Peronosporaceae</taxon>
        <taxon>Phytophthora</taxon>
    </lineage>
</organism>
<dbReference type="EMBL" id="QXFY01004095">
    <property type="protein sequence ID" value="KAE9279814.1"/>
    <property type="molecule type" value="Genomic_DNA"/>
</dbReference>
<name>A0A6A4BCL5_9STRA</name>
<evidence type="ECO:0000313" key="12">
    <source>
        <dbReference type="Proteomes" id="UP000433483"/>
    </source>
</evidence>
<reference evidence="11 12" key="1">
    <citation type="submission" date="2018-08" db="EMBL/GenBank/DDBJ databases">
        <title>Genomic investigation of the strawberry pathogen Phytophthora fragariae indicates pathogenicity is determined by transcriptional variation in three key races.</title>
        <authorList>
            <person name="Adams T.M."/>
            <person name="Armitage A.D."/>
            <person name="Sobczyk M.K."/>
            <person name="Bates H.J."/>
            <person name="Dunwell J.M."/>
            <person name="Nellist C.F."/>
            <person name="Harrison R.J."/>
        </authorList>
    </citation>
    <scope>NUCLEOTIDE SEQUENCE [LARGE SCALE GENOMIC DNA]</scope>
    <source>
        <strain evidence="9 13">A4</strain>
        <strain evidence="8 14">BC-1</strain>
        <strain evidence="7 18">BC-23</strain>
        <strain evidence="6 12">NOV-27</strain>
        <strain evidence="4 15">NOV-5</strain>
        <strain evidence="5 16">NOV-71</strain>
        <strain evidence="10 19">NOV-77</strain>
        <strain evidence="1 11">NOV-9</strain>
        <strain evidence="3 20">ONT-3</strain>
        <strain evidence="2 17">SCRP245</strain>
    </source>
</reference>
<evidence type="ECO:0000313" key="2">
    <source>
        <dbReference type="EMBL" id="KAE8967604.1"/>
    </source>
</evidence>
<dbReference type="EMBL" id="QXFX01005525">
    <property type="protein sequence ID" value="KAE9060527.1"/>
    <property type="molecule type" value="Genomic_DNA"/>
</dbReference>
<dbReference type="EMBL" id="QXGC01003945">
    <property type="protein sequence ID" value="KAE9172135.1"/>
    <property type="molecule type" value="Genomic_DNA"/>
</dbReference>
<evidence type="ECO:0000313" key="9">
    <source>
        <dbReference type="EMBL" id="KAE9270937.1"/>
    </source>
</evidence>
<evidence type="ECO:0000313" key="4">
    <source>
        <dbReference type="EMBL" id="KAE9067865.1"/>
    </source>
</evidence>
<dbReference type="OrthoDB" id="10268356at2759"/>
<dbReference type="Proteomes" id="UP000476176">
    <property type="component" value="Unassembled WGS sequence"/>
</dbReference>
<evidence type="ECO:0000313" key="14">
    <source>
        <dbReference type="Proteomes" id="UP000440367"/>
    </source>
</evidence>
<dbReference type="EMBL" id="QXGA01005297">
    <property type="protein sequence ID" value="KAE9067865.1"/>
    <property type="molecule type" value="Genomic_DNA"/>
</dbReference>
<dbReference type="Proteomes" id="UP000440367">
    <property type="component" value="Unassembled WGS sequence"/>
</dbReference>
<evidence type="ECO:0000313" key="8">
    <source>
        <dbReference type="EMBL" id="KAE9174255.1"/>
    </source>
</evidence>
<evidence type="ECO:0000313" key="1">
    <source>
        <dbReference type="EMBL" id="KAE8922307.1"/>
    </source>
</evidence>
<evidence type="ECO:0000313" key="18">
    <source>
        <dbReference type="Proteomes" id="UP000476176"/>
    </source>
</evidence>
<dbReference type="EMBL" id="QXGE01004353">
    <property type="protein sequence ID" value="KAE9270937.1"/>
    <property type="molecule type" value="Genomic_DNA"/>
</dbReference>
<accession>A0A6A4BCL5</accession>
<gene>
    <name evidence="9" type="ORF">PF001_g28599</name>
    <name evidence="8" type="ORF">PF002_g29101</name>
    <name evidence="7" type="ORF">PF004_g27356</name>
    <name evidence="6" type="ORF">PF005_g29066</name>
    <name evidence="4" type="ORF">PF006_g29903</name>
    <name evidence="5" type="ORF">PF007_g23905</name>
    <name evidence="10" type="ORF">PF008_g28276</name>
    <name evidence="1" type="ORF">PF009_g27426</name>
    <name evidence="3" type="ORF">PF010_g30183</name>
    <name evidence="2" type="ORF">PF011_g27495</name>
</gene>
<evidence type="ECO:0000313" key="11">
    <source>
        <dbReference type="Proteomes" id="UP000429523"/>
    </source>
</evidence>
<dbReference type="EMBL" id="QXFW01004022">
    <property type="protein sequence ID" value="KAE8967604.1"/>
    <property type="molecule type" value="Genomic_DNA"/>
</dbReference>
<evidence type="ECO:0000313" key="16">
    <source>
        <dbReference type="Proteomes" id="UP000441208"/>
    </source>
</evidence>
<sequence length="68" mass="7240">MRAKPTQASQRTFCLVGCVQRASTVSLGAMWSPRTGSSNFELRCGPSWTPTSAAVCVGPESAHTCHEL</sequence>